<dbReference type="GO" id="GO:0016810">
    <property type="term" value="F:hydrolase activity, acting on carbon-nitrogen (but not peptide) bonds"/>
    <property type="evidence" value="ECO:0007669"/>
    <property type="project" value="InterPro"/>
</dbReference>
<evidence type="ECO:0000313" key="2">
    <source>
        <dbReference type="EMBL" id="MXY94601.1"/>
    </source>
</evidence>
<feature type="domain" description="Amidohydrolase 3" evidence="1">
    <location>
        <begin position="69"/>
        <end position="545"/>
    </location>
</feature>
<dbReference type="AlphaFoldDB" id="A0A6B0YW16"/>
<name>A0A6B0YW16_9CHLR</name>
<proteinExistence type="predicted"/>
<dbReference type="InterPro" id="IPR033932">
    <property type="entry name" value="YtcJ-like"/>
</dbReference>
<dbReference type="CDD" id="cd01300">
    <property type="entry name" value="YtcJ_like"/>
    <property type="match status" value="1"/>
</dbReference>
<dbReference type="InterPro" id="IPR011059">
    <property type="entry name" value="Metal-dep_hydrolase_composite"/>
</dbReference>
<dbReference type="Pfam" id="PF07969">
    <property type="entry name" value="Amidohydro_3"/>
    <property type="match status" value="1"/>
</dbReference>
<dbReference type="SUPFAM" id="SSF51338">
    <property type="entry name" value="Composite domain of metallo-dependent hydrolases"/>
    <property type="match status" value="1"/>
</dbReference>
<dbReference type="SUPFAM" id="SSF51556">
    <property type="entry name" value="Metallo-dependent hydrolases"/>
    <property type="match status" value="1"/>
</dbReference>
<gene>
    <name evidence="2" type="ORF">F4Y42_14260</name>
</gene>
<reference evidence="2" key="1">
    <citation type="submission" date="2019-09" db="EMBL/GenBank/DDBJ databases">
        <title>Characterisation of the sponge microbiome using genome-centric metagenomics.</title>
        <authorList>
            <person name="Engelberts J.P."/>
            <person name="Robbins S.J."/>
            <person name="De Goeij J.M."/>
            <person name="Aranda M."/>
            <person name="Bell S.C."/>
            <person name="Webster N.S."/>
        </authorList>
    </citation>
    <scope>NUCLEOTIDE SEQUENCE</scope>
    <source>
        <strain evidence="2">SB0664_bin_27</strain>
    </source>
</reference>
<sequence length="552" mass="58586">MARKQRMSGLSGPSTVGAAMQADLVLFNGNIHTMDLRQPRVSAAAIAGDRFLATGNDSEVRSLLAPGGREVDMRGATVVPGFIDAHIHFLSYGMSLREIDLSGVATLSSALQRVGLRAADAPPGQWLTGRGWDQSVWEGGAFPAAAQLDAVAGEHPVYLARKCGHAAWVNSLALKQVGITAHTEDPEGGEIVRDGAGRPTGILLEKAMDLAFPCMAEPSDAEAEAAVRHAQEVVNRMGIVGVHTKEAAGSLRAFQQLRAEGDLTLRTVAQIPVAELDSAIRLGLHTGLGDELLRIGGVKVFSDGALGPRTAWMLAPYDGEPENTGIAVTGAEEMADIIARAADAGLAVVTHAIGDRANRMVLDALETSRRAGRGLHLRHRIEHAQVLHVDDIARFAELDVIASVQPIHATQDMLLADRYWGERSRYAYAFRSLWDSGARLAFGSDAPVETPDVIQGIHAAVTRMRADGSPGGDGWYPEERLTVKEAVWAYTVGAAYAGGTESSQGSITPGKLADLAVLSQDIFTIHPMAILETDVEATLFGGAFVWGESALQ</sequence>
<dbReference type="PANTHER" id="PTHR22642:SF2">
    <property type="entry name" value="PROTEIN LONG AFTER FAR-RED 3"/>
    <property type="match status" value="1"/>
</dbReference>
<dbReference type="Gene3D" id="3.10.310.70">
    <property type="match status" value="1"/>
</dbReference>
<accession>A0A6B0YW16</accession>
<dbReference type="InterPro" id="IPR013108">
    <property type="entry name" value="Amidohydro_3"/>
</dbReference>
<protein>
    <submittedName>
        <fullName evidence="2">Amidohydrolase</fullName>
    </submittedName>
</protein>
<evidence type="ECO:0000259" key="1">
    <source>
        <dbReference type="Pfam" id="PF07969"/>
    </source>
</evidence>
<dbReference type="Gene3D" id="2.30.40.10">
    <property type="entry name" value="Urease, subunit C, domain 1"/>
    <property type="match status" value="1"/>
</dbReference>
<dbReference type="InterPro" id="IPR032466">
    <property type="entry name" value="Metal_Hydrolase"/>
</dbReference>
<organism evidence="2">
    <name type="scientific">Caldilineaceae bacterium SB0664_bin_27</name>
    <dbReference type="NCBI Taxonomy" id="2605260"/>
    <lineage>
        <taxon>Bacteria</taxon>
        <taxon>Bacillati</taxon>
        <taxon>Chloroflexota</taxon>
        <taxon>Caldilineae</taxon>
        <taxon>Caldilineales</taxon>
        <taxon>Caldilineaceae</taxon>
    </lineage>
</organism>
<dbReference type="PANTHER" id="PTHR22642">
    <property type="entry name" value="IMIDAZOLONEPROPIONASE"/>
    <property type="match status" value="1"/>
</dbReference>
<keyword evidence="2" id="KW-0378">Hydrolase</keyword>
<dbReference type="Gene3D" id="3.20.20.140">
    <property type="entry name" value="Metal-dependent hydrolases"/>
    <property type="match status" value="1"/>
</dbReference>
<comment type="caution">
    <text evidence="2">The sequence shown here is derived from an EMBL/GenBank/DDBJ whole genome shotgun (WGS) entry which is preliminary data.</text>
</comment>
<dbReference type="EMBL" id="VXRG01000117">
    <property type="protein sequence ID" value="MXY94601.1"/>
    <property type="molecule type" value="Genomic_DNA"/>
</dbReference>